<dbReference type="Proteomes" id="UP000041254">
    <property type="component" value="Unassembled WGS sequence"/>
</dbReference>
<feature type="region of interest" description="Disordered" evidence="1">
    <location>
        <begin position="201"/>
        <end position="255"/>
    </location>
</feature>
<keyword evidence="2" id="KW-0812">Transmembrane</keyword>
<dbReference type="PhylomeDB" id="A0A0G4H7I1"/>
<feature type="compositionally biased region" description="Basic and acidic residues" evidence="1">
    <location>
        <begin position="169"/>
        <end position="180"/>
    </location>
</feature>
<feature type="region of interest" description="Disordered" evidence="1">
    <location>
        <begin position="125"/>
        <end position="186"/>
    </location>
</feature>
<keyword evidence="4" id="KW-1185">Reference proteome</keyword>
<dbReference type="EMBL" id="CDMY01001045">
    <property type="protein sequence ID" value="CEM39707.1"/>
    <property type="molecule type" value="Genomic_DNA"/>
</dbReference>
<dbReference type="OrthoDB" id="6149831at2759"/>
<keyword evidence="2" id="KW-1133">Transmembrane helix</keyword>
<protein>
    <submittedName>
        <fullName evidence="3">Uncharacterized protein</fullName>
    </submittedName>
</protein>
<keyword evidence="2" id="KW-0472">Membrane</keyword>
<proteinExistence type="predicted"/>
<dbReference type="SUPFAM" id="SSF52058">
    <property type="entry name" value="L domain-like"/>
    <property type="match status" value="1"/>
</dbReference>
<feature type="transmembrane region" description="Helical" evidence="2">
    <location>
        <begin position="296"/>
        <end position="316"/>
    </location>
</feature>
<feature type="compositionally biased region" description="Polar residues" evidence="1">
    <location>
        <begin position="236"/>
        <end position="245"/>
    </location>
</feature>
<reference evidence="3 4" key="1">
    <citation type="submission" date="2014-11" db="EMBL/GenBank/DDBJ databases">
        <authorList>
            <person name="Zhu J."/>
            <person name="Qi W."/>
            <person name="Song R."/>
        </authorList>
    </citation>
    <scope>NUCLEOTIDE SEQUENCE [LARGE SCALE GENOMIC DNA]</scope>
</reference>
<evidence type="ECO:0000313" key="3">
    <source>
        <dbReference type="EMBL" id="CEM39707.1"/>
    </source>
</evidence>
<name>A0A0G4H7I1_VITBC</name>
<evidence type="ECO:0000256" key="1">
    <source>
        <dbReference type="SAM" id="MobiDB-lite"/>
    </source>
</evidence>
<sequence length="637" mass="69297">MLKAYFDYRKAKVTRLPSKASRYAAGDWEDNASAPQDYPHTQQVQFFRLAPTANQKEPNADDFDENKKGAIDSSNANLASAFVEAASREAPPVEKIGVADLDLAQSDDQSFVGKDTEIPIVSSIFGPTVFGPVDNPRISSIPPVGDDSVPPTPHTSQSKEQPADELDQEEVKAPHPETKTSPRHGLVRLASQLSALMSTDEEMAEWTAEQESPQDEDEDLGSAAMPGRVPTDTKRAPSSYTTSGEPSKEVPGEGIEATLPSKSFRIKSRALVGDVGDAAQNAAMAVSVRSRDFSCALIISTVVSLLSLAILLLVCIQRARASRLCPDMKGWNVCGLRTFPPLQSTPCNCRSIMASDQQYAPYMVDAIKSFTTLEAIGLYPPFEKLELNMNVTSIPKQLAKQTFLLAFLWRKTAISILPADELRYLERLRVVFLGGNLIEDVPESTRHLRQVEFINLRGNLIAEVPYSISELYSQGSLTTLALDVNPICSNGFLEDETAPPAFVRMVKNLVPCQSLQDGPDGGSQTPPGELGGGTSGGECVTKCREWKAFFHALDLDKNECLAWSEVDGVYPALTETEFIYALQGLEGKWGTTRDPNTPLCGTARIFSLFMSTSYTDCSGCTIHGSGDMVSDQSENDV</sequence>
<accession>A0A0G4H7I1</accession>
<evidence type="ECO:0000256" key="2">
    <source>
        <dbReference type="SAM" id="Phobius"/>
    </source>
</evidence>
<dbReference type="InParanoid" id="A0A0G4H7I1"/>
<dbReference type="AlphaFoldDB" id="A0A0G4H7I1"/>
<dbReference type="VEuPathDB" id="CryptoDB:Vbra_19743"/>
<dbReference type="InterPro" id="IPR032675">
    <property type="entry name" value="LRR_dom_sf"/>
</dbReference>
<dbReference type="Gene3D" id="3.80.10.10">
    <property type="entry name" value="Ribonuclease Inhibitor"/>
    <property type="match status" value="1"/>
</dbReference>
<evidence type="ECO:0000313" key="4">
    <source>
        <dbReference type="Proteomes" id="UP000041254"/>
    </source>
</evidence>
<gene>
    <name evidence="3" type="ORF">Vbra_19743</name>
</gene>
<organism evidence="3 4">
    <name type="scientific">Vitrella brassicaformis (strain CCMP3155)</name>
    <dbReference type="NCBI Taxonomy" id="1169540"/>
    <lineage>
        <taxon>Eukaryota</taxon>
        <taxon>Sar</taxon>
        <taxon>Alveolata</taxon>
        <taxon>Colpodellida</taxon>
        <taxon>Vitrellaceae</taxon>
        <taxon>Vitrella</taxon>
    </lineage>
</organism>